<dbReference type="InterPro" id="IPR018485">
    <property type="entry name" value="FGGY_C"/>
</dbReference>
<keyword evidence="2" id="KW-0859">Xylose metabolism</keyword>
<dbReference type="Pfam" id="PF00370">
    <property type="entry name" value="FGGY_N"/>
    <property type="match status" value="1"/>
</dbReference>
<dbReference type="PANTHER" id="PTHR43095">
    <property type="entry name" value="SUGAR KINASE"/>
    <property type="match status" value="1"/>
</dbReference>
<keyword evidence="2" id="KW-0119">Carbohydrate metabolism</keyword>
<feature type="domain" description="Carbohydrate kinase FGGY N-terminal" evidence="5">
    <location>
        <begin position="44"/>
        <end position="268"/>
    </location>
</feature>
<evidence type="ECO:0000313" key="8">
    <source>
        <dbReference type="Proteomes" id="UP001144451"/>
    </source>
</evidence>
<feature type="domain" description="Carbohydrate kinase FGGY C-terminal" evidence="6">
    <location>
        <begin position="304"/>
        <end position="502"/>
    </location>
</feature>
<dbReference type="CDD" id="cd07809">
    <property type="entry name" value="ASKHA_NBD_FGGY_BaXK-like"/>
    <property type="match status" value="1"/>
</dbReference>
<evidence type="ECO:0000259" key="6">
    <source>
        <dbReference type="Pfam" id="PF02782"/>
    </source>
</evidence>
<reference evidence="7" key="1">
    <citation type="submission" date="2022-12" db="EMBL/GenBank/DDBJ databases">
        <title>Reference genome sequencing for broad-spectrum identification of bacterial and archaeal isolates by mass spectrometry.</title>
        <authorList>
            <person name="Sekiguchi Y."/>
            <person name="Tourlousse D.M."/>
        </authorList>
    </citation>
    <scope>NUCLEOTIDE SEQUENCE</scope>
    <source>
        <strain evidence="7">5-2</strain>
    </source>
</reference>
<dbReference type="Gene3D" id="3.30.420.40">
    <property type="match status" value="2"/>
</dbReference>
<organism evidence="7 8">
    <name type="scientific">Brachybacterium conglomeratum</name>
    <dbReference type="NCBI Taxonomy" id="47846"/>
    <lineage>
        <taxon>Bacteria</taxon>
        <taxon>Bacillati</taxon>
        <taxon>Actinomycetota</taxon>
        <taxon>Actinomycetes</taxon>
        <taxon>Micrococcales</taxon>
        <taxon>Dermabacteraceae</taxon>
        <taxon>Brachybacterium</taxon>
    </lineage>
</organism>
<comment type="caution">
    <text evidence="7">The sequence shown here is derived from an EMBL/GenBank/DDBJ whole genome shotgun (WGS) entry which is preliminary data.</text>
</comment>
<sequence>MTERVVTWFSDSMTHADVSPAQSPSPAPGGDDAAALIAAGGAHLGIELGSTRIKAALVDGTGAVLATGSHAWENELVGEIWTYSLDAVWAGIRDCYADLARDVRAQHGTELTALGGLGISAMMHGYLALDADGEQLAEFRTWRNTFTTEAAALLSETLAQNIPLRWSISHLLHAVQQGEEHVERLDFLTTLAGYVHWRLTGRKVLGVGDASGMFPIGSSGDAFDAELLERTSALEPIAAMPWSLPDLLPEVLVAGQDAGHLTAEGAALLDPTGMLQPGAITAPPEGDAGTGMVATQAVEPRTGNVSAGTSAFAMVVLEGPLSGPREEIDLVTTPSGHPVAMIHTNNCTTDLDAWLGLFSQFAELIGAPQSAEDLYGALFSAGADGDADAGGVLTYNYISGEHQTGVASGRPLLVREQSARFTLENFMRAQLYGAFGALAVGMDALLKDEGVRLDVMYAHGGIFRTRGVAQQVLADALGVPVALGESAGEGGAWGMALLAAHTARTAAADGAASGVADGSGATAVGGAQSLSAYLDEIVFAGQDITTRSPDTAGREGHTTWLGAYRDGLPLARRAGDLLH</sequence>
<dbReference type="InterPro" id="IPR018484">
    <property type="entry name" value="FGGY_N"/>
</dbReference>
<gene>
    <name evidence="7" type="ORF">BCONGLO52_07950</name>
</gene>
<dbReference type="Proteomes" id="UP001144451">
    <property type="component" value="Unassembled WGS sequence"/>
</dbReference>
<evidence type="ECO:0000256" key="3">
    <source>
        <dbReference type="ARBA" id="ARBA00022679"/>
    </source>
</evidence>
<accession>A0ABQ5RED6</accession>
<name>A0ABQ5RED6_9MICO</name>
<keyword evidence="4" id="KW-0418">Kinase</keyword>
<evidence type="ECO:0000256" key="1">
    <source>
        <dbReference type="ARBA" id="ARBA00009156"/>
    </source>
</evidence>
<dbReference type="Pfam" id="PF02782">
    <property type="entry name" value="FGGY_C"/>
    <property type="match status" value="1"/>
</dbReference>
<evidence type="ECO:0000313" key="7">
    <source>
        <dbReference type="EMBL" id="GLI29954.1"/>
    </source>
</evidence>
<evidence type="ECO:0000256" key="2">
    <source>
        <dbReference type="ARBA" id="ARBA00022629"/>
    </source>
</evidence>
<comment type="similarity">
    <text evidence="1">Belongs to the FGGY kinase family.</text>
</comment>
<evidence type="ECO:0000256" key="4">
    <source>
        <dbReference type="ARBA" id="ARBA00022777"/>
    </source>
</evidence>
<evidence type="ECO:0000259" key="5">
    <source>
        <dbReference type="Pfam" id="PF00370"/>
    </source>
</evidence>
<dbReference type="InterPro" id="IPR043129">
    <property type="entry name" value="ATPase_NBD"/>
</dbReference>
<dbReference type="EMBL" id="BSDQ01000001">
    <property type="protein sequence ID" value="GLI29954.1"/>
    <property type="molecule type" value="Genomic_DNA"/>
</dbReference>
<dbReference type="PANTHER" id="PTHR43095:SF5">
    <property type="entry name" value="XYLULOSE KINASE"/>
    <property type="match status" value="1"/>
</dbReference>
<dbReference type="SUPFAM" id="SSF53067">
    <property type="entry name" value="Actin-like ATPase domain"/>
    <property type="match status" value="2"/>
</dbReference>
<dbReference type="InterPro" id="IPR050406">
    <property type="entry name" value="FGGY_Carb_Kinase"/>
</dbReference>
<keyword evidence="3" id="KW-0808">Transferase</keyword>
<proteinExistence type="inferred from homology"/>
<protein>
    <submittedName>
        <fullName evidence="7">ATPase</fullName>
    </submittedName>
</protein>
<keyword evidence="8" id="KW-1185">Reference proteome</keyword>